<dbReference type="EMBL" id="JAIWYP010000010">
    <property type="protein sequence ID" value="KAH3746833.1"/>
    <property type="molecule type" value="Genomic_DNA"/>
</dbReference>
<proteinExistence type="predicted"/>
<name>A0A9D4DDT8_DREPO</name>
<evidence type="ECO:0000313" key="1">
    <source>
        <dbReference type="EMBL" id="KAH3746833.1"/>
    </source>
</evidence>
<gene>
    <name evidence="1" type="ORF">DPMN_181250</name>
</gene>
<reference evidence="1" key="2">
    <citation type="submission" date="2020-11" db="EMBL/GenBank/DDBJ databases">
        <authorList>
            <person name="McCartney M.A."/>
            <person name="Auch B."/>
            <person name="Kono T."/>
            <person name="Mallez S."/>
            <person name="Becker A."/>
            <person name="Gohl D.M."/>
            <person name="Silverstein K.A.T."/>
            <person name="Koren S."/>
            <person name="Bechman K.B."/>
            <person name="Herman A."/>
            <person name="Abrahante J.E."/>
            <person name="Garbe J."/>
        </authorList>
    </citation>
    <scope>NUCLEOTIDE SEQUENCE</scope>
    <source>
        <strain evidence="1">Duluth1</strain>
        <tissue evidence="1">Whole animal</tissue>
    </source>
</reference>
<protein>
    <submittedName>
        <fullName evidence="1">Uncharacterized protein</fullName>
    </submittedName>
</protein>
<comment type="caution">
    <text evidence="1">The sequence shown here is derived from an EMBL/GenBank/DDBJ whole genome shotgun (WGS) entry which is preliminary data.</text>
</comment>
<reference evidence="1" key="1">
    <citation type="journal article" date="2019" name="bioRxiv">
        <title>The Genome of the Zebra Mussel, Dreissena polymorpha: A Resource for Invasive Species Research.</title>
        <authorList>
            <person name="McCartney M.A."/>
            <person name="Auch B."/>
            <person name="Kono T."/>
            <person name="Mallez S."/>
            <person name="Zhang Y."/>
            <person name="Obille A."/>
            <person name="Becker A."/>
            <person name="Abrahante J.E."/>
            <person name="Garbe J."/>
            <person name="Badalamenti J.P."/>
            <person name="Herman A."/>
            <person name="Mangelson H."/>
            <person name="Liachko I."/>
            <person name="Sullivan S."/>
            <person name="Sone E.D."/>
            <person name="Koren S."/>
            <person name="Silverstein K.A.T."/>
            <person name="Beckman K.B."/>
            <person name="Gohl D.M."/>
        </authorList>
    </citation>
    <scope>NUCLEOTIDE SEQUENCE</scope>
    <source>
        <strain evidence="1">Duluth1</strain>
        <tissue evidence="1">Whole animal</tissue>
    </source>
</reference>
<keyword evidence="2" id="KW-1185">Reference proteome</keyword>
<dbReference type="AlphaFoldDB" id="A0A9D4DDT8"/>
<organism evidence="1 2">
    <name type="scientific">Dreissena polymorpha</name>
    <name type="common">Zebra mussel</name>
    <name type="synonym">Mytilus polymorpha</name>
    <dbReference type="NCBI Taxonomy" id="45954"/>
    <lineage>
        <taxon>Eukaryota</taxon>
        <taxon>Metazoa</taxon>
        <taxon>Spiralia</taxon>
        <taxon>Lophotrochozoa</taxon>
        <taxon>Mollusca</taxon>
        <taxon>Bivalvia</taxon>
        <taxon>Autobranchia</taxon>
        <taxon>Heteroconchia</taxon>
        <taxon>Euheterodonta</taxon>
        <taxon>Imparidentia</taxon>
        <taxon>Neoheterodontei</taxon>
        <taxon>Myida</taxon>
        <taxon>Dreissenoidea</taxon>
        <taxon>Dreissenidae</taxon>
        <taxon>Dreissena</taxon>
    </lineage>
</organism>
<sequence>MFKRIGHPSTLSVSEVGWMQYTSGTDARQDTGGLHLNTVDYRTKKPDNTLTAKWAITGPFDEQTITIF</sequence>
<dbReference type="Proteomes" id="UP000828390">
    <property type="component" value="Unassembled WGS sequence"/>
</dbReference>
<accession>A0A9D4DDT8</accession>
<evidence type="ECO:0000313" key="2">
    <source>
        <dbReference type="Proteomes" id="UP000828390"/>
    </source>
</evidence>